<proteinExistence type="predicted"/>
<reference evidence="1" key="1">
    <citation type="journal article" date="2019" name="bioRxiv">
        <title>The Genome of the Zebra Mussel, Dreissena polymorpha: A Resource for Invasive Species Research.</title>
        <authorList>
            <person name="McCartney M.A."/>
            <person name="Auch B."/>
            <person name="Kono T."/>
            <person name="Mallez S."/>
            <person name="Zhang Y."/>
            <person name="Obille A."/>
            <person name="Becker A."/>
            <person name="Abrahante J.E."/>
            <person name="Garbe J."/>
            <person name="Badalamenti J.P."/>
            <person name="Herman A."/>
            <person name="Mangelson H."/>
            <person name="Liachko I."/>
            <person name="Sullivan S."/>
            <person name="Sone E.D."/>
            <person name="Koren S."/>
            <person name="Silverstein K.A.T."/>
            <person name="Beckman K.B."/>
            <person name="Gohl D.M."/>
        </authorList>
    </citation>
    <scope>NUCLEOTIDE SEQUENCE</scope>
    <source>
        <strain evidence="1">Duluth1</strain>
        <tissue evidence="1">Whole animal</tissue>
    </source>
</reference>
<reference evidence="1" key="2">
    <citation type="submission" date="2020-11" db="EMBL/GenBank/DDBJ databases">
        <authorList>
            <person name="McCartney M.A."/>
            <person name="Auch B."/>
            <person name="Kono T."/>
            <person name="Mallez S."/>
            <person name="Becker A."/>
            <person name="Gohl D.M."/>
            <person name="Silverstein K.A.T."/>
            <person name="Koren S."/>
            <person name="Bechman K.B."/>
            <person name="Herman A."/>
            <person name="Abrahante J.E."/>
            <person name="Garbe J."/>
        </authorList>
    </citation>
    <scope>NUCLEOTIDE SEQUENCE</scope>
    <source>
        <strain evidence="1">Duluth1</strain>
        <tissue evidence="1">Whole animal</tissue>
    </source>
</reference>
<dbReference type="EMBL" id="JAIWYP010000002">
    <property type="protein sequence ID" value="KAH3868461.1"/>
    <property type="molecule type" value="Genomic_DNA"/>
</dbReference>
<evidence type="ECO:0000313" key="1">
    <source>
        <dbReference type="EMBL" id="KAH3868461.1"/>
    </source>
</evidence>
<accession>A0A9D4M2M6</accession>
<dbReference type="AlphaFoldDB" id="A0A9D4M2M6"/>
<dbReference type="Proteomes" id="UP000828390">
    <property type="component" value="Unassembled WGS sequence"/>
</dbReference>
<name>A0A9D4M2M6_DREPO</name>
<protein>
    <submittedName>
        <fullName evidence="1">Uncharacterized protein</fullName>
    </submittedName>
</protein>
<sequence length="128" mass="14867">MRKSRTVVLQAGQTCEETPSKTKYGWSPKRSRLPLMTRPDSQQVHIDNLPIKKHECNKVQGSKSHKQMLYLQNKFQFLKKNQKTHKLQGEWLGCEEEGCGFWGQSRCAGFFIPSRKSIPAIKFHDKHP</sequence>
<comment type="caution">
    <text evidence="1">The sequence shown here is derived from an EMBL/GenBank/DDBJ whole genome shotgun (WGS) entry which is preliminary data.</text>
</comment>
<organism evidence="1 2">
    <name type="scientific">Dreissena polymorpha</name>
    <name type="common">Zebra mussel</name>
    <name type="synonym">Mytilus polymorpha</name>
    <dbReference type="NCBI Taxonomy" id="45954"/>
    <lineage>
        <taxon>Eukaryota</taxon>
        <taxon>Metazoa</taxon>
        <taxon>Spiralia</taxon>
        <taxon>Lophotrochozoa</taxon>
        <taxon>Mollusca</taxon>
        <taxon>Bivalvia</taxon>
        <taxon>Autobranchia</taxon>
        <taxon>Heteroconchia</taxon>
        <taxon>Euheterodonta</taxon>
        <taxon>Imparidentia</taxon>
        <taxon>Neoheterodontei</taxon>
        <taxon>Myida</taxon>
        <taxon>Dreissenoidea</taxon>
        <taxon>Dreissenidae</taxon>
        <taxon>Dreissena</taxon>
    </lineage>
</organism>
<keyword evidence="2" id="KW-1185">Reference proteome</keyword>
<evidence type="ECO:0000313" key="2">
    <source>
        <dbReference type="Proteomes" id="UP000828390"/>
    </source>
</evidence>
<gene>
    <name evidence="1" type="ORF">DPMN_031609</name>
</gene>